<sequence length="285" mass="32010">MHFSTIYPDFYADFCCKADKCQHTCCAGWEIDIDPSTVAKYQQLEGGLGGKIRQNIVEVDGVWQFRLGEGDRCPFLREDGLCELIRTTDESILCDICTNHPRFFVTLGDYELAGVGLSCEKSCELLLADTASLGFQLENGEKMSLNELLQRLSLPADDGDLCYQAGLTVDDAAFVLDCLQKTEPIDAEWTAQLAQLRSEQFAVGVEVPQVFDRVYQYILYRALEHVPQYGWGTVLSYAQLNADFIYLMYCFTGQLGESIRRWSEQIEYSTENVQILLESLSAGGA</sequence>
<reference evidence="1" key="1">
    <citation type="submission" date="2019-04" db="EMBL/GenBank/DDBJ databases">
        <title>Evolution of Biomass-Degrading Anaerobic Consortia Revealed by Metagenomics.</title>
        <authorList>
            <person name="Peng X."/>
        </authorList>
    </citation>
    <scope>NUCLEOTIDE SEQUENCE</scope>
    <source>
        <strain evidence="1">SIG240</strain>
    </source>
</reference>
<evidence type="ECO:0000313" key="2">
    <source>
        <dbReference type="Proteomes" id="UP000761380"/>
    </source>
</evidence>
<proteinExistence type="predicted"/>
<protein>
    <recommendedName>
        <fullName evidence="3">Lysine-N-methylase</fullName>
    </recommendedName>
</protein>
<comment type="caution">
    <text evidence="1">The sequence shown here is derived from an EMBL/GenBank/DDBJ whole genome shotgun (WGS) entry which is preliminary data.</text>
</comment>
<evidence type="ECO:0000313" key="1">
    <source>
        <dbReference type="EMBL" id="MBE6093120.1"/>
    </source>
</evidence>
<evidence type="ECO:0008006" key="3">
    <source>
        <dbReference type="Google" id="ProtNLM"/>
    </source>
</evidence>
<gene>
    <name evidence="1" type="ORF">E7201_08175</name>
</gene>
<dbReference type="EMBL" id="SVBY01000056">
    <property type="protein sequence ID" value="MBE6093120.1"/>
    <property type="molecule type" value="Genomic_DNA"/>
</dbReference>
<dbReference type="AlphaFoldDB" id="A0A927WNK8"/>
<dbReference type="Proteomes" id="UP000761380">
    <property type="component" value="Unassembled WGS sequence"/>
</dbReference>
<dbReference type="NCBIfam" id="NF038110">
    <property type="entry name" value="Lys_methyl_FliB"/>
    <property type="match status" value="1"/>
</dbReference>
<name>A0A927WNK8_SELRU</name>
<accession>A0A927WNK8</accession>
<organism evidence="1 2">
    <name type="scientific">Selenomonas ruminantium</name>
    <dbReference type="NCBI Taxonomy" id="971"/>
    <lineage>
        <taxon>Bacteria</taxon>
        <taxon>Bacillati</taxon>
        <taxon>Bacillota</taxon>
        <taxon>Negativicutes</taxon>
        <taxon>Selenomonadales</taxon>
        <taxon>Selenomonadaceae</taxon>
        <taxon>Selenomonas</taxon>
    </lineage>
</organism>